<dbReference type="Proteomes" id="UP000433945">
    <property type="component" value="Unassembled WGS sequence"/>
</dbReference>
<comment type="caution">
    <text evidence="2">The sequence shown here is derived from an EMBL/GenBank/DDBJ whole genome shotgun (WGS) entry which is preliminary data.</text>
</comment>
<evidence type="ECO:0008006" key="4">
    <source>
        <dbReference type="Google" id="ProtNLM"/>
    </source>
</evidence>
<dbReference type="RefSeq" id="WP_157482340.1">
    <property type="nucleotide sequence ID" value="NZ_WOWP01000021.1"/>
</dbReference>
<keyword evidence="1" id="KW-0732">Signal</keyword>
<evidence type="ECO:0000313" key="3">
    <source>
        <dbReference type="Proteomes" id="UP000433945"/>
    </source>
</evidence>
<proteinExistence type="predicted"/>
<feature type="signal peptide" evidence="1">
    <location>
        <begin position="1"/>
        <end position="22"/>
    </location>
</feature>
<name>A0A6N8HEC9_9FLAO</name>
<organism evidence="2 3">
    <name type="scientific">Flavobacterium rakeshii</name>
    <dbReference type="NCBI Taxonomy" id="1038845"/>
    <lineage>
        <taxon>Bacteria</taxon>
        <taxon>Pseudomonadati</taxon>
        <taxon>Bacteroidota</taxon>
        <taxon>Flavobacteriia</taxon>
        <taxon>Flavobacteriales</taxon>
        <taxon>Flavobacteriaceae</taxon>
        <taxon>Flavobacterium</taxon>
    </lineage>
</organism>
<evidence type="ECO:0000256" key="1">
    <source>
        <dbReference type="SAM" id="SignalP"/>
    </source>
</evidence>
<reference evidence="2 3" key="1">
    <citation type="submission" date="2019-12" db="EMBL/GenBank/DDBJ databases">
        <authorList>
            <person name="Sun J.-Q."/>
        </authorList>
    </citation>
    <scope>NUCLEOTIDE SEQUENCE [LARGE SCALE GENOMIC DNA]</scope>
    <source>
        <strain evidence="2 3">JCM 17928</strain>
    </source>
</reference>
<sequence length="259" mass="30525">MSFTKAFLLYIFCTFFFNSARAQETNAGREHFFLDYVVTQNGDTIYGAVKEELLKTYLLKFDNDKDESFTRYEADKLKGYRYNGYVTTNKELKDGIYTGLNAKKDTSINNHDDYLIKNNDTIYGDVYKPLLGSRYIISKQGKKIKFKGEVGLVYKTGQYIYEYRDKPKVETLDSKEDWLLLLYKGKDLKLYGYATGHQGTCYFIEKDNEMHLLRMDEDWFELLSRLFIDKPSVLNHFKSGFLGFENIYLAVRYYDEHSN</sequence>
<feature type="chain" id="PRO_5026729012" description="WG repeat-containing protein" evidence="1">
    <location>
        <begin position="23"/>
        <end position="259"/>
    </location>
</feature>
<protein>
    <recommendedName>
        <fullName evidence="4">WG repeat-containing protein</fullName>
    </recommendedName>
</protein>
<dbReference type="EMBL" id="WOWP01000021">
    <property type="protein sequence ID" value="MUV03378.1"/>
    <property type="molecule type" value="Genomic_DNA"/>
</dbReference>
<accession>A0A6N8HEC9</accession>
<dbReference type="AlphaFoldDB" id="A0A6N8HEC9"/>
<evidence type="ECO:0000313" key="2">
    <source>
        <dbReference type="EMBL" id="MUV03378.1"/>
    </source>
</evidence>
<dbReference type="OrthoDB" id="1337482at2"/>
<keyword evidence="3" id="KW-1185">Reference proteome</keyword>
<gene>
    <name evidence="2" type="ORF">GN157_06610</name>
</gene>